<dbReference type="AlphaFoldDB" id="A0A1H6Z0G6"/>
<keyword evidence="4" id="KW-1185">Reference proteome</keyword>
<accession>A0A1H6Z0G6</accession>
<dbReference type="Proteomes" id="UP000198707">
    <property type="component" value="Unassembled WGS sequence"/>
</dbReference>
<gene>
    <name evidence="3" type="ORF">SAMN05443287_104310</name>
</gene>
<sequence length="193" mass="20872">MRTNRALLVSAIALIALSACGSPSSGGNNEQEDTAEVATLSTPEPERSGSAQPKAQRPRERLDTTPEEYEALLGPFHKCMREHGVDPSKHRRIGLPPGTAGSKEQQEADAANRICEPQFYPLPPWEKDPANPESRDFALGVVKCLRDKGVKYVEVAEDGISISLGGDQNDSRSISLGLDLAPECERKVAAEPR</sequence>
<evidence type="ECO:0000256" key="2">
    <source>
        <dbReference type="SAM" id="SignalP"/>
    </source>
</evidence>
<dbReference type="EMBL" id="FNYV01000004">
    <property type="protein sequence ID" value="SEJ42465.1"/>
    <property type="molecule type" value="Genomic_DNA"/>
</dbReference>
<evidence type="ECO:0008006" key="5">
    <source>
        <dbReference type="Google" id="ProtNLM"/>
    </source>
</evidence>
<protein>
    <recommendedName>
        <fullName evidence="5">Secreted protein</fullName>
    </recommendedName>
</protein>
<feature type="region of interest" description="Disordered" evidence="1">
    <location>
        <begin position="19"/>
        <end position="68"/>
    </location>
</feature>
<proteinExistence type="predicted"/>
<evidence type="ECO:0000256" key="1">
    <source>
        <dbReference type="SAM" id="MobiDB-lite"/>
    </source>
</evidence>
<dbReference type="PROSITE" id="PS51257">
    <property type="entry name" value="PROKAR_LIPOPROTEIN"/>
    <property type="match status" value="1"/>
</dbReference>
<evidence type="ECO:0000313" key="3">
    <source>
        <dbReference type="EMBL" id="SEJ42465.1"/>
    </source>
</evidence>
<feature type="chain" id="PRO_5039662242" description="Secreted protein" evidence="2">
    <location>
        <begin position="22"/>
        <end position="193"/>
    </location>
</feature>
<name>A0A1H6Z0G6_9ACTN</name>
<feature type="region of interest" description="Disordered" evidence="1">
    <location>
        <begin position="80"/>
        <end position="109"/>
    </location>
</feature>
<evidence type="ECO:0000313" key="4">
    <source>
        <dbReference type="Proteomes" id="UP000198707"/>
    </source>
</evidence>
<reference evidence="4" key="1">
    <citation type="submission" date="2016-10" db="EMBL/GenBank/DDBJ databases">
        <authorList>
            <person name="Varghese N."/>
            <person name="Submissions S."/>
        </authorList>
    </citation>
    <scope>NUCLEOTIDE SEQUENCE [LARGE SCALE GENOMIC DNA]</scope>
    <source>
        <strain evidence="4">CGMCC 4.7038</strain>
    </source>
</reference>
<organism evidence="3 4">
    <name type="scientific">Micromonospora phaseoli</name>
    <dbReference type="NCBI Taxonomy" id="1144548"/>
    <lineage>
        <taxon>Bacteria</taxon>
        <taxon>Bacillati</taxon>
        <taxon>Actinomycetota</taxon>
        <taxon>Actinomycetes</taxon>
        <taxon>Micromonosporales</taxon>
        <taxon>Micromonosporaceae</taxon>
        <taxon>Micromonospora</taxon>
    </lineage>
</organism>
<feature type="signal peptide" evidence="2">
    <location>
        <begin position="1"/>
        <end position="21"/>
    </location>
</feature>
<dbReference type="OrthoDB" id="3297121at2"/>
<dbReference type="RefSeq" id="WP_139217936.1">
    <property type="nucleotide sequence ID" value="NZ_BOPI01000005.1"/>
</dbReference>
<dbReference type="STRING" id="1144548.SAMN05443287_104310"/>
<keyword evidence="2" id="KW-0732">Signal</keyword>